<accession>A0A1C4FHE3</accession>
<dbReference type="Pfam" id="PF00535">
    <property type="entry name" value="Glycos_transf_2"/>
    <property type="match status" value="1"/>
</dbReference>
<sequence>MNLQVLVSTMHQDNHNLIEKMNIQSDAIVVNQCERNEFEEFTYKGHNIKFLSLAERGVGLSRNTAFMRATADICIFADDDVVYCDNYKKEIIDAFKNNPDADVIVFNVPSTNPARPSYQVEKEKRVRFFNSLRYSTVRFAVRTKKVKEANIHFSLLFGGGAKYGSGEDSLFIFDCIKKGLKVYASPKVIAYVSHENSTWFTGYTDKYFIDKGALYASLSKRWARFLSFQFAFRHRGMYKKDKSWNVALKLMFKGIRELKG</sequence>
<dbReference type="RefSeq" id="WP_073517166.1">
    <property type="nucleotide sequence ID" value="NZ_JBNTLM010000010.1"/>
</dbReference>
<evidence type="ECO:0000259" key="1">
    <source>
        <dbReference type="Pfam" id="PF00535"/>
    </source>
</evidence>
<dbReference type="Proteomes" id="UP000186535">
    <property type="component" value="Unassembled WGS sequence"/>
</dbReference>
<reference evidence="2 3" key="1">
    <citation type="submission" date="2016-11" db="EMBL/GenBank/DDBJ databases">
        <title>Identification of Bacillus cereus isolated from egg-white.</title>
        <authorList>
            <person name="Soni A."/>
            <person name="Oey I."/>
            <person name="Silcock P."/>
            <person name="Bremer P."/>
        </authorList>
    </citation>
    <scope>NUCLEOTIDE SEQUENCE [LARGE SCALE GENOMIC DNA]</scope>
    <source>
        <strain evidence="2 3">NZAS03</strain>
    </source>
</reference>
<comment type="caution">
    <text evidence="2">The sequence shown here is derived from an EMBL/GenBank/DDBJ whole genome shotgun (WGS) entry which is preliminary data.</text>
</comment>
<dbReference type="Gene3D" id="3.90.550.10">
    <property type="entry name" value="Spore Coat Polysaccharide Biosynthesis Protein SpsA, Chain A"/>
    <property type="match status" value="1"/>
</dbReference>
<dbReference type="CDD" id="cd00761">
    <property type="entry name" value="Glyco_tranf_GTA_type"/>
    <property type="match status" value="1"/>
</dbReference>
<dbReference type="EMBL" id="MPON01000002">
    <property type="protein sequence ID" value="OKA39003.1"/>
    <property type="molecule type" value="Genomic_DNA"/>
</dbReference>
<dbReference type="SUPFAM" id="SSF53448">
    <property type="entry name" value="Nucleotide-diphospho-sugar transferases"/>
    <property type="match status" value="1"/>
</dbReference>
<dbReference type="InterPro" id="IPR001173">
    <property type="entry name" value="Glyco_trans_2-like"/>
</dbReference>
<name>A0A1C4FHE3_BACCE</name>
<gene>
    <name evidence="2" type="ORF">BJR07_13990</name>
</gene>
<evidence type="ECO:0000313" key="3">
    <source>
        <dbReference type="Proteomes" id="UP000186535"/>
    </source>
</evidence>
<dbReference type="InterPro" id="IPR029044">
    <property type="entry name" value="Nucleotide-diphossugar_trans"/>
</dbReference>
<evidence type="ECO:0000313" key="2">
    <source>
        <dbReference type="EMBL" id="OKA39003.1"/>
    </source>
</evidence>
<dbReference type="AlphaFoldDB" id="A0A1C4FHE3"/>
<feature type="domain" description="Glycosyltransferase 2-like" evidence="1">
    <location>
        <begin position="28"/>
        <end position="136"/>
    </location>
</feature>
<proteinExistence type="predicted"/>
<protein>
    <recommendedName>
        <fullName evidence="1">Glycosyltransferase 2-like domain-containing protein</fullName>
    </recommendedName>
</protein>
<organism evidence="2 3">
    <name type="scientific">Bacillus cereus</name>
    <dbReference type="NCBI Taxonomy" id="1396"/>
    <lineage>
        <taxon>Bacteria</taxon>
        <taxon>Bacillati</taxon>
        <taxon>Bacillota</taxon>
        <taxon>Bacilli</taxon>
        <taxon>Bacillales</taxon>
        <taxon>Bacillaceae</taxon>
        <taxon>Bacillus</taxon>
        <taxon>Bacillus cereus group</taxon>
    </lineage>
</organism>